<dbReference type="STRING" id="290052.ASU35_03220"/>
<evidence type="ECO:0000256" key="8">
    <source>
        <dbReference type="ARBA" id="ARBA00022840"/>
    </source>
</evidence>
<dbReference type="Gene3D" id="3.40.1190.10">
    <property type="entry name" value="Mur-like, catalytic domain"/>
    <property type="match status" value="1"/>
</dbReference>
<evidence type="ECO:0000256" key="6">
    <source>
        <dbReference type="ARBA" id="ARBA00022618"/>
    </source>
</evidence>
<dbReference type="GO" id="GO:0005524">
    <property type="term" value="F:ATP binding"/>
    <property type="evidence" value="ECO:0007669"/>
    <property type="project" value="UniProtKB-UniRule"/>
</dbReference>
<dbReference type="EC" id="6.3.2.8" evidence="3 14"/>
<keyword evidence="12 14" id="KW-0961">Cell wall biogenesis/degradation</keyword>
<keyword evidence="7 14" id="KW-0547">Nucleotide-binding</keyword>
<dbReference type="EMBL" id="LNAM01000186">
    <property type="protein sequence ID" value="KSV58061.1"/>
    <property type="molecule type" value="Genomic_DNA"/>
</dbReference>
<dbReference type="GO" id="GO:0009252">
    <property type="term" value="P:peptidoglycan biosynthetic process"/>
    <property type="evidence" value="ECO:0007669"/>
    <property type="project" value="UniProtKB-UniRule"/>
</dbReference>
<dbReference type="Gene3D" id="3.90.190.20">
    <property type="entry name" value="Mur ligase, C-terminal domain"/>
    <property type="match status" value="1"/>
</dbReference>
<dbReference type="GO" id="GO:0005737">
    <property type="term" value="C:cytoplasm"/>
    <property type="evidence" value="ECO:0007669"/>
    <property type="project" value="UniProtKB-SubCell"/>
</dbReference>
<gene>
    <name evidence="14" type="primary">murC</name>
    <name evidence="18" type="ORF">ASU35_03220</name>
</gene>
<evidence type="ECO:0000256" key="2">
    <source>
        <dbReference type="ARBA" id="ARBA00004752"/>
    </source>
</evidence>
<feature type="domain" description="Mur ligase central" evidence="17">
    <location>
        <begin position="116"/>
        <end position="297"/>
    </location>
</feature>
<dbReference type="SUPFAM" id="SSF53623">
    <property type="entry name" value="MurD-like peptide ligases, catalytic domain"/>
    <property type="match status" value="1"/>
</dbReference>
<keyword evidence="10 14" id="KW-0573">Peptidoglycan synthesis</keyword>
<evidence type="ECO:0000256" key="12">
    <source>
        <dbReference type="ARBA" id="ARBA00023316"/>
    </source>
</evidence>
<keyword evidence="11 14" id="KW-0131">Cell cycle</keyword>
<comment type="subcellular location">
    <subcellularLocation>
        <location evidence="1 14">Cytoplasm</location>
    </subcellularLocation>
</comment>
<dbReference type="PANTHER" id="PTHR43445">
    <property type="entry name" value="UDP-N-ACETYLMURAMATE--L-ALANINE LIGASE-RELATED"/>
    <property type="match status" value="1"/>
</dbReference>
<dbReference type="Pfam" id="PF08245">
    <property type="entry name" value="Mur_ligase_M"/>
    <property type="match status" value="1"/>
</dbReference>
<organism evidence="18 19">
    <name type="scientific">Acetivibrio ethanolgignens</name>
    <dbReference type="NCBI Taxonomy" id="290052"/>
    <lineage>
        <taxon>Bacteria</taxon>
        <taxon>Bacillati</taxon>
        <taxon>Bacillota</taxon>
        <taxon>Clostridia</taxon>
        <taxon>Eubacteriales</taxon>
        <taxon>Oscillospiraceae</taxon>
        <taxon>Acetivibrio</taxon>
    </lineage>
</organism>
<feature type="domain" description="Mur ligase C-terminal" evidence="16">
    <location>
        <begin position="319"/>
        <end position="447"/>
    </location>
</feature>
<keyword evidence="5 14" id="KW-0436">Ligase</keyword>
<dbReference type="Gene3D" id="3.40.50.720">
    <property type="entry name" value="NAD(P)-binding Rossmann-like Domain"/>
    <property type="match status" value="1"/>
</dbReference>
<evidence type="ECO:0000313" key="18">
    <source>
        <dbReference type="EMBL" id="KSV58061.1"/>
    </source>
</evidence>
<comment type="similarity">
    <text evidence="14">Belongs to the MurCDEF family.</text>
</comment>
<comment type="caution">
    <text evidence="18">The sequence shown here is derived from an EMBL/GenBank/DDBJ whole genome shotgun (WGS) entry which is preliminary data.</text>
</comment>
<dbReference type="NCBIfam" id="TIGR01082">
    <property type="entry name" value="murC"/>
    <property type="match status" value="1"/>
</dbReference>
<dbReference type="GO" id="GO:0008763">
    <property type="term" value="F:UDP-N-acetylmuramate-L-alanine ligase activity"/>
    <property type="evidence" value="ECO:0007669"/>
    <property type="project" value="UniProtKB-UniRule"/>
</dbReference>
<dbReference type="AlphaFoldDB" id="A0A0V8QBT8"/>
<dbReference type="OrthoDB" id="9804126at2"/>
<evidence type="ECO:0000256" key="11">
    <source>
        <dbReference type="ARBA" id="ARBA00023306"/>
    </source>
</evidence>
<evidence type="ECO:0000256" key="4">
    <source>
        <dbReference type="ARBA" id="ARBA00022490"/>
    </source>
</evidence>
<dbReference type="Proteomes" id="UP000054874">
    <property type="component" value="Unassembled WGS sequence"/>
</dbReference>
<dbReference type="InterPro" id="IPR050061">
    <property type="entry name" value="MurCDEF_pg_biosynth"/>
</dbReference>
<dbReference type="InterPro" id="IPR005758">
    <property type="entry name" value="UDP-N-AcMur_Ala_ligase_MurC"/>
</dbReference>
<accession>A0A0V8QBT8</accession>
<proteinExistence type="inferred from homology"/>
<dbReference type="SUPFAM" id="SSF51984">
    <property type="entry name" value="MurCD N-terminal domain"/>
    <property type="match status" value="1"/>
</dbReference>
<dbReference type="InterPro" id="IPR036615">
    <property type="entry name" value="Mur_ligase_C_dom_sf"/>
</dbReference>
<feature type="binding site" evidence="14">
    <location>
        <begin position="118"/>
        <end position="124"/>
    </location>
    <ligand>
        <name>ATP</name>
        <dbReference type="ChEBI" id="CHEBI:30616"/>
    </ligand>
</feature>
<dbReference type="InterPro" id="IPR036565">
    <property type="entry name" value="Mur-like_cat_sf"/>
</dbReference>
<evidence type="ECO:0000256" key="9">
    <source>
        <dbReference type="ARBA" id="ARBA00022960"/>
    </source>
</evidence>
<evidence type="ECO:0000256" key="3">
    <source>
        <dbReference type="ARBA" id="ARBA00012211"/>
    </source>
</evidence>
<evidence type="ECO:0000256" key="10">
    <source>
        <dbReference type="ARBA" id="ARBA00022984"/>
    </source>
</evidence>
<dbReference type="GO" id="GO:0071555">
    <property type="term" value="P:cell wall organization"/>
    <property type="evidence" value="ECO:0007669"/>
    <property type="project" value="UniProtKB-KW"/>
</dbReference>
<dbReference type="GO" id="GO:0051301">
    <property type="term" value="P:cell division"/>
    <property type="evidence" value="ECO:0007669"/>
    <property type="project" value="UniProtKB-KW"/>
</dbReference>
<dbReference type="HAMAP" id="MF_00046">
    <property type="entry name" value="MurC"/>
    <property type="match status" value="1"/>
</dbReference>
<dbReference type="GO" id="GO:0008360">
    <property type="term" value="P:regulation of cell shape"/>
    <property type="evidence" value="ECO:0007669"/>
    <property type="project" value="UniProtKB-KW"/>
</dbReference>
<evidence type="ECO:0000256" key="13">
    <source>
        <dbReference type="ARBA" id="ARBA00047833"/>
    </source>
</evidence>
<evidence type="ECO:0000259" key="17">
    <source>
        <dbReference type="Pfam" id="PF08245"/>
    </source>
</evidence>
<evidence type="ECO:0000259" key="16">
    <source>
        <dbReference type="Pfam" id="PF02875"/>
    </source>
</evidence>
<evidence type="ECO:0000259" key="15">
    <source>
        <dbReference type="Pfam" id="PF01225"/>
    </source>
</evidence>
<dbReference type="RefSeq" id="WP_058353654.1">
    <property type="nucleotide sequence ID" value="NZ_CABMMD010000186.1"/>
</dbReference>
<reference evidence="18 19" key="1">
    <citation type="submission" date="2015-11" db="EMBL/GenBank/DDBJ databases">
        <title>Butyribacter intestini gen. nov., sp. nov., a butyric acid-producing bacterium of the family Lachnospiraceae isolated from the human faeces.</title>
        <authorList>
            <person name="Zou Y."/>
            <person name="Xue W."/>
            <person name="Luo G."/>
            <person name="Lv M."/>
        </authorList>
    </citation>
    <scope>NUCLEOTIDE SEQUENCE [LARGE SCALE GENOMIC DNA]</scope>
    <source>
        <strain evidence="18 19">ACET-33324</strain>
    </source>
</reference>
<sequence length="459" mass="50250">MYKIDFTHPCHVHFIGIGGISMSGFAELLHSAGFTVSGSDNTESLITEHLEELGIRIVYEQAAANITPDIDFVVYTAAIHPNNPEFSKAMADGIPMLERAEMVGQIMKNYETAIAVAGTHGKTTTTSMLSHILLAGDLDPTISVGGILKALHGNIRIGKSGNFLTEACEYTNSFLKFNPTMGVILNIEAEHLDFFKDLNDIRHSFLQFAHLLPENGVLVINGDIENYTEITKGLACPYLTYSLADSTCNLFAANISYDENGHGSFDVIYNGAELGRVALHVVGTHNISNALAAIGIALSLHIDMEHIKEGLATFGGTDRRFQYKGDLKGITVIDDYAHHPTEIKATLTAAKRLNKPVWCVFQPHTYSRTKAFLKDFAQALSLADKIVLADIYSAREVDTDEISSRDLQKELQDLGKNVWYFPSFDEIEDFLLENCSNGDLLITMGAGNIVSVGEDLLGL</sequence>
<dbReference type="Pfam" id="PF02875">
    <property type="entry name" value="Mur_ligase_C"/>
    <property type="match status" value="1"/>
</dbReference>
<comment type="catalytic activity">
    <reaction evidence="13 14">
        <text>UDP-N-acetyl-alpha-D-muramate + L-alanine + ATP = UDP-N-acetyl-alpha-D-muramoyl-L-alanine + ADP + phosphate + H(+)</text>
        <dbReference type="Rhea" id="RHEA:23372"/>
        <dbReference type="ChEBI" id="CHEBI:15378"/>
        <dbReference type="ChEBI" id="CHEBI:30616"/>
        <dbReference type="ChEBI" id="CHEBI:43474"/>
        <dbReference type="ChEBI" id="CHEBI:57972"/>
        <dbReference type="ChEBI" id="CHEBI:70757"/>
        <dbReference type="ChEBI" id="CHEBI:83898"/>
        <dbReference type="ChEBI" id="CHEBI:456216"/>
        <dbReference type="EC" id="6.3.2.8"/>
    </reaction>
</comment>
<name>A0A0V8QBT8_9FIRM</name>
<dbReference type="InterPro" id="IPR013221">
    <property type="entry name" value="Mur_ligase_cen"/>
</dbReference>
<evidence type="ECO:0000313" key="19">
    <source>
        <dbReference type="Proteomes" id="UP000054874"/>
    </source>
</evidence>
<feature type="domain" description="Mur ligase N-terminal catalytic" evidence="15">
    <location>
        <begin position="11"/>
        <end position="110"/>
    </location>
</feature>
<keyword evidence="4 14" id="KW-0963">Cytoplasm</keyword>
<keyword evidence="19" id="KW-1185">Reference proteome</keyword>
<dbReference type="InterPro" id="IPR004101">
    <property type="entry name" value="Mur_ligase_C"/>
</dbReference>
<evidence type="ECO:0000256" key="5">
    <source>
        <dbReference type="ARBA" id="ARBA00022598"/>
    </source>
</evidence>
<dbReference type="SUPFAM" id="SSF53244">
    <property type="entry name" value="MurD-like peptide ligases, peptide-binding domain"/>
    <property type="match status" value="1"/>
</dbReference>
<evidence type="ECO:0000256" key="1">
    <source>
        <dbReference type="ARBA" id="ARBA00004496"/>
    </source>
</evidence>
<comment type="pathway">
    <text evidence="2 14">Cell wall biogenesis; peptidoglycan biosynthesis.</text>
</comment>
<dbReference type="Pfam" id="PF01225">
    <property type="entry name" value="Mur_ligase"/>
    <property type="match status" value="1"/>
</dbReference>
<evidence type="ECO:0000256" key="7">
    <source>
        <dbReference type="ARBA" id="ARBA00022741"/>
    </source>
</evidence>
<dbReference type="PANTHER" id="PTHR43445:SF3">
    <property type="entry name" value="UDP-N-ACETYLMURAMATE--L-ALANINE LIGASE"/>
    <property type="match status" value="1"/>
</dbReference>
<comment type="function">
    <text evidence="14">Cell wall formation.</text>
</comment>
<keyword evidence="8 14" id="KW-0067">ATP-binding</keyword>
<keyword evidence="9 14" id="KW-0133">Cell shape</keyword>
<dbReference type="InterPro" id="IPR000713">
    <property type="entry name" value="Mur_ligase_N"/>
</dbReference>
<keyword evidence="6 14" id="KW-0132">Cell division</keyword>
<evidence type="ECO:0000256" key="14">
    <source>
        <dbReference type="HAMAP-Rule" id="MF_00046"/>
    </source>
</evidence>
<dbReference type="UniPathway" id="UPA00219"/>
<protein>
    <recommendedName>
        <fullName evidence="3 14">UDP-N-acetylmuramate--L-alanine ligase</fullName>
        <ecNumber evidence="3 14">6.3.2.8</ecNumber>
    </recommendedName>
    <alternativeName>
        <fullName evidence="14">UDP-N-acetylmuramoyl-L-alanine synthetase</fullName>
    </alternativeName>
</protein>